<dbReference type="Gene3D" id="1.10.10.10">
    <property type="entry name" value="Winged helix-like DNA-binding domain superfamily/Winged helix DNA-binding domain"/>
    <property type="match status" value="1"/>
</dbReference>
<dbReference type="Proteomes" id="UP001589747">
    <property type="component" value="Unassembled WGS sequence"/>
</dbReference>
<dbReference type="InterPro" id="IPR027417">
    <property type="entry name" value="P-loop_NTPase"/>
</dbReference>
<dbReference type="InterPro" id="IPR041664">
    <property type="entry name" value="AAA_16"/>
</dbReference>
<evidence type="ECO:0000313" key="6">
    <source>
        <dbReference type="Proteomes" id="UP001589747"/>
    </source>
</evidence>
<keyword evidence="3" id="KW-0804">Transcription</keyword>
<dbReference type="Pfam" id="PF00196">
    <property type="entry name" value="GerE"/>
    <property type="match status" value="1"/>
</dbReference>
<keyword evidence="2" id="KW-0238">DNA-binding</keyword>
<keyword evidence="1" id="KW-0805">Transcription regulation</keyword>
<dbReference type="InterPro" id="IPR000792">
    <property type="entry name" value="Tscrpt_reg_LuxR_C"/>
</dbReference>
<feature type="domain" description="HTH luxR-type" evidence="4">
    <location>
        <begin position="640"/>
        <end position="705"/>
    </location>
</feature>
<dbReference type="InterPro" id="IPR016032">
    <property type="entry name" value="Sig_transdc_resp-reg_C-effctor"/>
</dbReference>
<name>A0ABV5KPQ8_9BACL</name>
<dbReference type="SUPFAM" id="SSF46894">
    <property type="entry name" value="C-terminal effector domain of the bipartite response regulators"/>
    <property type="match status" value="1"/>
</dbReference>
<dbReference type="InterPro" id="IPR036388">
    <property type="entry name" value="WH-like_DNA-bd_sf"/>
</dbReference>
<protein>
    <submittedName>
        <fullName evidence="5">AAA family ATPase</fullName>
    </submittedName>
</protein>
<dbReference type="CDD" id="cd06170">
    <property type="entry name" value="LuxR_C_like"/>
    <property type="match status" value="1"/>
</dbReference>
<reference evidence="5 6" key="1">
    <citation type="submission" date="2024-09" db="EMBL/GenBank/DDBJ databases">
        <authorList>
            <person name="Sun Q."/>
            <person name="Mori K."/>
        </authorList>
    </citation>
    <scope>NUCLEOTIDE SEQUENCE [LARGE SCALE GENOMIC DNA]</scope>
    <source>
        <strain evidence="5 6">TISTR 2452</strain>
    </source>
</reference>
<dbReference type="PRINTS" id="PR00038">
    <property type="entry name" value="HTHLUXR"/>
</dbReference>
<dbReference type="SMART" id="SM00421">
    <property type="entry name" value="HTH_LUXR"/>
    <property type="match status" value="1"/>
</dbReference>
<dbReference type="SUPFAM" id="SSF52540">
    <property type="entry name" value="P-loop containing nucleoside triphosphate hydrolases"/>
    <property type="match status" value="1"/>
</dbReference>
<keyword evidence="6" id="KW-1185">Reference proteome</keyword>
<dbReference type="PROSITE" id="PS50043">
    <property type="entry name" value="HTH_LUXR_2"/>
    <property type="match status" value="1"/>
</dbReference>
<evidence type="ECO:0000256" key="3">
    <source>
        <dbReference type="ARBA" id="ARBA00023163"/>
    </source>
</evidence>
<evidence type="ECO:0000259" key="4">
    <source>
        <dbReference type="PROSITE" id="PS50043"/>
    </source>
</evidence>
<evidence type="ECO:0000256" key="2">
    <source>
        <dbReference type="ARBA" id="ARBA00023125"/>
    </source>
</evidence>
<gene>
    <name evidence="5" type="ORF">ACFFSY_13215</name>
</gene>
<evidence type="ECO:0000256" key="1">
    <source>
        <dbReference type="ARBA" id="ARBA00023015"/>
    </source>
</evidence>
<evidence type="ECO:0000313" key="5">
    <source>
        <dbReference type="EMBL" id="MFB9326880.1"/>
    </source>
</evidence>
<proteinExistence type="predicted"/>
<dbReference type="Pfam" id="PF13191">
    <property type="entry name" value="AAA_16"/>
    <property type="match status" value="1"/>
</dbReference>
<organism evidence="5 6">
    <name type="scientific">Paenibacillus aurantiacus</name>
    <dbReference type="NCBI Taxonomy" id="1936118"/>
    <lineage>
        <taxon>Bacteria</taxon>
        <taxon>Bacillati</taxon>
        <taxon>Bacillota</taxon>
        <taxon>Bacilli</taxon>
        <taxon>Bacillales</taxon>
        <taxon>Paenibacillaceae</taxon>
        <taxon>Paenibacillus</taxon>
    </lineage>
</organism>
<dbReference type="PANTHER" id="PTHR43214">
    <property type="entry name" value="TWO-COMPONENT RESPONSE REGULATOR"/>
    <property type="match status" value="1"/>
</dbReference>
<dbReference type="InterPro" id="IPR039420">
    <property type="entry name" value="WalR-like"/>
</dbReference>
<sequence length="705" mass="76988">MRGESGKALTWGDSLADWETRLLVGRQRETDAFRAFLRGGNDLGGLRMLNVTGAAGMGKTRLLAAWRTVAEAEGARWLRADAGEHAVADDWLRQLLRALEAALPEDAARRGLAEARSVGTEALMERALALLAKLCEEDARAAAVLLAIDSYEAGGALDRWLRDTMLPRLPARLLVVSASRQPIRLFAREPGWGRLLGTLTLRNLSEGDVRLFAQRLGLSGERGERLWLASRGHPLTMALAAESTLRHGEADPPAGAAELLERAVQEWMAELPDEETREGLMNAALMRSFQRESLSAAMGRQIGWFAFERLTGSWAAERASCGWTIQPQLKEALRALYKRTTPLQYEEARVRAAAYVLEVLRERGSGGEGAAGRSGEAMSELLYYAEHPILRAHYHAGESSTYRWVDLEERLLPLAAAYLERRREGAAAQAVACADPASGGVFRYALSAEQSVLRLAGIGAEELRDPRAVRKLLLTETGEATGLAIIWPISPATESLLRGSPFTAAYMKSRTSGDLEELYNGRSAFIRTIDVAELADDGLRHASFRMLLDCLYAYTTIAASPPPLAFYTDSHRSVGFEKVADARHGAYGAEHGLADVYELRLAGEEFVRYASRMIGLPAERVAVSRAEAAAAEPANGPFALPAPQEPLTERERQVALLLAEGRTLAEIAGSVFVSVVTVKKHVGAIYRKYGVSNRAQFMGVLLQRT</sequence>
<comment type="caution">
    <text evidence="5">The sequence shown here is derived from an EMBL/GenBank/DDBJ whole genome shotgun (WGS) entry which is preliminary data.</text>
</comment>
<accession>A0ABV5KPQ8</accession>
<dbReference type="EMBL" id="JBHMDO010000022">
    <property type="protein sequence ID" value="MFB9326880.1"/>
    <property type="molecule type" value="Genomic_DNA"/>
</dbReference>
<dbReference type="RefSeq" id="WP_377494581.1">
    <property type="nucleotide sequence ID" value="NZ_JBHMDO010000022.1"/>
</dbReference>